<dbReference type="EMBL" id="JAHQIW010003910">
    <property type="protein sequence ID" value="KAJ1360563.1"/>
    <property type="molecule type" value="Genomic_DNA"/>
</dbReference>
<proteinExistence type="predicted"/>
<organism evidence="1 2">
    <name type="scientific">Parelaphostrongylus tenuis</name>
    <name type="common">Meningeal worm</name>
    <dbReference type="NCBI Taxonomy" id="148309"/>
    <lineage>
        <taxon>Eukaryota</taxon>
        <taxon>Metazoa</taxon>
        <taxon>Ecdysozoa</taxon>
        <taxon>Nematoda</taxon>
        <taxon>Chromadorea</taxon>
        <taxon>Rhabditida</taxon>
        <taxon>Rhabditina</taxon>
        <taxon>Rhabditomorpha</taxon>
        <taxon>Strongyloidea</taxon>
        <taxon>Metastrongylidae</taxon>
        <taxon>Parelaphostrongylus</taxon>
    </lineage>
</organism>
<comment type="caution">
    <text evidence="1">The sequence shown here is derived from an EMBL/GenBank/DDBJ whole genome shotgun (WGS) entry which is preliminary data.</text>
</comment>
<accession>A0AAD5MPQ2</accession>
<protein>
    <submittedName>
        <fullName evidence="1">Uncharacterized protein</fullName>
    </submittedName>
</protein>
<dbReference type="Proteomes" id="UP001196413">
    <property type="component" value="Unassembled WGS sequence"/>
</dbReference>
<name>A0AAD5MPQ2_PARTN</name>
<sequence>MDREVNMMNDFAPEINEGKCNDWKTIADISMKKKTSCFISTISILPASTDLLGNCLLPKLDGWFNQHSRSRRGGAEWAARSIIDAERHSSVAAAYVSLEVHEALHKGFQDG</sequence>
<dbReference type="AlphaFoldDB" id="A0AAD5MPQ2"/>
<reference evidence="1" key="1">
    <citation type="submission" date="2021-06" db="EMBL/GenBank/DDBJ databases">
        <title>Parelaphostrongylus tenuis whole genome reference sequence.</title>
        <authorList>
            <person name="Garwood T.J."/>
            <person name="Larsen P.A."/>
            <person name="Fountain-Jones N.M."/>
            <person name="Garbe J.R."/>
            <person name="Macchietto M.G."/>
            <person name="Kania S.A."/>
            <person name="Gerhold R.W."/>
            <person name="Richards J.E."/>
            <person name="Wolf T.M."/>
        </authorList>
    </citation>
    <scope>NUCLEOTIDE SEQUENCE</scope>
    <source>
        <strain evidence="1">MNPRO001-30</strain>
        <tissue evidence="1">Meninges</tissue>
    </source>
</reference>
<keyword evidence="2" id="KW-1185">Reference proteome</keyword>
<evidence type="ECO:0000313" key="2">
    <source>
        <dbReference type="Proteomes" id="UP001196413"/>
    </source>
</evidence>
<evidence type="ECO:0000313" key="1">
    <source>
        <dbReference type="EMBL" id="KAJ1360563.1"/>
    </source>
</evidence>
<gene>
    <name evidence="1" type="ORF">KIN20_019575</name>
</gene>